<keyword evidence="1" id="KW-1133">Transmembrane helix</keyword>
<comment type="caution">
    <text evidence="3">The sequence shown here is derived from an EMBL/GenBank/DDBJ whole genome shotgun (WGS) entry which is preliminary data.</text>
</comment>
<organism evidence="3 4">
    <name type="scientific">Salinimicrobium marinum</name>
    <dbReference type="NCBI Taxonomy" id="680283"/>
    <lineage>
        <taxon>Bacteria</taxon>
        <taxon>Pseudomonadati</taxon>
        <taxon>Bacteroidota</taxon>
        <taxon>Flavobacteriia</taxon>
        <taxon>Flavobacteriales</taxon>
        <taxon>Flavobacteriaceae</taxon>
        <taxon>Salinimicrobium</taxon>
    </lineage>
</organism>
<dbReference type="GO" id="GO:0006487">
    <property type="term" value="P:protein N-linked glycosylation"/>
    <property type="evidence" value="ECO:0007669"/>
    <property type="project" value="TreeGrafter"/>
</dbReference>
<evidence type="ECO:0000313" key="4">
    <source>
        <dbReference type="Proteomes" id="UP000610456"/>
    </source>
</evidence>
<proteinExistence type="predicted"/>
<evidence type="ECO:0000313" key="3">
    <source>
        <dbReference type="EMBL" id="GHA30557.1"/>
    </source>
</evidence>
<reference evidence="3" key="1">
    <citation type="journal article" date="2014" name="Int. J. Syst. Evol. Microbiol.">
        <title>Complete genome sequence of Corynebacterium casei LMG S-19264T (=DSM 44701T), isolated from a smear-ripened cheese.</title>
        <authorList>
            <consortium name="US DOE Joint Genome Institute (JGI-PGF)"/>
            <person name="Walter F."/>
            <person name="Albersmeier A."/>
            <person name="Kalinowski J."/>
            <person name="Ruckert C."/>
        </authorList>
    </citation>
    <scope>NUCLEOTIDE SEQUENCE</scope>
    <source>
        <strain evidence="3">KCTC 12719</strain>
    </source>
</reference>
<feature type="transmembrane region" description="Helical" evidence="1">
    <location>
        <begin position="227"/>
        <end position="246"/>
    </location>
</feature>
<sequence>MHTKPLFQEQFERFNCCVLIPTYNNQNTLTKVILEVLTYTSNIIVVNDGSTDATEKILSEFNDVRVVSIPENKGKGNALKTGFKIAAEIGYEYAISMDSDGQHFPDDLSVFLQALEDRKPKDPELLVIGSRKMDDPSVPEKSSVGNKFSSFWFWVETGIKLSDTQCGYRLYPLKAVNSLHLYTSRFELEIEVIVKAAWKGVEVKNLPVKVLYDPNERVTHFRPFQDVARITLLNIWFVGVAFLYIAPRNFLRKLFGSKNDTTERKAFSNAGLPVEEKA</sequence>
<dbReference type="CDD" id="cd04179">
    <property type="entry name" value="DPM_DPG-synthase_like"/>
    <property type="match status" value="1"/>
</dbReference>
<dbReference type="PANTHER" id="PTHR10859">
    <property type="entry name" value="GLYCOSYL TRANSFERASE"/>
    <property type="match status" value="1"/>
</dbReference>
<dbReference type="InterPro" id="IPR001173">
    <property type="entry name" value="Glyco_trans_2-like"/>
</dbReference>
<dbReference type="Proteomes" id="UP000610456">
    <property type="component" value="Unassembled WGS sequence"/>
</dbReference>
<evidence type="ECO:0000256" key="1">
    <source>
        <dbReference type="SAM" id="Phobius"/>
    </source>
</evidence>
<reference evidence="3" key="2">
    <citation type="submission" date="2020-09" db="EMBL/GenBank/DDBJ databases">
        <authorList>
            <person name="Sun Q."/>
            <person name="Kim S."/>
        </authorList>
    </citation>
    <scope>NUCLEOTIDE SEQUENCE</scope>
    <source>
        <strain evidence="3">KCTC 12719</strain>
    </source>
</reference>
<dbReference type="Pfam" id="PF00535">
    <property type="entry name" value="Glycos_transf_2"/>
    <property type="match status" value="1"/>
</dbReference>
<dbReference type="Gene3D" id="3.90.550.10">
    <property type="entry name" value="Spore Coat Polysaccharide Biosynthesis Protein SpsA, Chain A"/>
    <property type="match status" value="1"/>
</dbReference>
<dbReference type="RefSeq" id="WP_189603606.1">
    <property type="nucleotide sequence ID" value="NZ_BMXB01000002.1"/>
</dbReference>
<evidence type="ECO:0000259" key="2">
    <source>
        <dbReference type="Pfam" id="PF00535"/>
    </source>
</evidence>
<keyword evidence="1" id="KW-0812">Transmembrane</keyword>
<protein>
    <recommendedName>
        <fullName evidence="2">Glycosyltransferase 2-like domain-containing protein</fullName>
    </recommendedName>
</protein>
<keyword evidence="1" id="KW-0472">Membrane</keyword>
<gene>
    <name evidence="3" type="ORF">GCM10007103_10010</name>
</gene>
<feature type="domain" description="Glycosyltransferase 2-like" evidence="2">
    <location>
        <begin position="17"/>
        <end position="119"/>
    </location>
</feature>
<name>A0A918SAX8_9FLAO</name>
<keyword evidence="4" id="KW-1185">Reference proteome</keyword>
<dbReference type="SUPFAM" id="SSF53448">
    <property type="entry name" value="Nucleotide-diphospho-sugar transferases"/>
    <property type="match status" value="1"/>
</dbReference>
<dbReference type="InterPro" id="IPR029044">
    <property type="entry name" value="Nucleotide-diphossugar_trans"/>
</dbReference>
<dbReference type="EMBL" id="BMXB01000002">
    <property type="protein sequence ID" value="GHA30557.1"/>
    <property type="molecule type" value="Genomic_DNA"/>
</dbReference>
<dbReference type="AlphaFoldDB" id="A0A918SAX8"/>
<accession>A0A918SAX8</accession>
<dbReference type="PANTHER" id="PTHR10859:SF91">
    <property type="entry name" value="DOLICHYL-PHOSPHATE BETA-GLUCOSYLTRANSFERASE"/>
    <property type="match status" value="1"/>
</dbReference>